<keyword evidence="5" id="KW-0055">Arginine biosynthesis</keyword>
<accession>A0ABN5XCW8</accession>
<evidence type="ECO:0000256" key="1">
    <source>
        <dbReference type="ARBA" id="ARBA00000985"/>
    </source>
</evidence>
<sequence length="166" mass="19061">MLTDDERDAIINGLNEIQGEIERGEFNWSVPLEDVHMNIEARLTEKIGITGKKLHTGRSRNDQVATDIRLFMRDEIDVIEVELKRLREGMIELADREAETIMPGFTHLQTAQPVTFGHHILAWQEMLARDHERLLDCRKRVNVMPLVPRRSPALPIPSTATSPQSY</sequence>
<dbReference type="Pfam" id="PF00206">
    <property type="entry name" value="Lyase_1"/>
    <property type="match status" value="1"/>
</dbReference>
<dbReference type="EC" id="4.3.2.1" evidence="4"/>
<dbReference type="InterPro" id="IPR024083">
    <property type="entry name" value="Fumarase/histidase_N"/>
</dbReference>
<evidence type="ECO:0000256" key="3">
    <source>
        <dbReference type="ARBA" id="ARBA00005552"/>
    </source>
</evidence>
<protein>
    <recommendedName>
        <fullName evidence="4">argininosuccinate lyase</fullName>
        <ecNumber evidence="4">4.3.2.1</ecNumber>
    </recommendedName>
</protein>
<dbReference type="SUPFAM" id="SSF48557">
    <property type="entry name" value="L-aspartase-like"/>
    <property type="match status" value="1"/>
</dbReference>
<keyword evidence="5" id="KW-0028">Amino-acid biosynthesis</keyword>
<comment type="pathway">
    <text evidence="2">Amino-acid biosynthesis; L-arginine biosynthesis; L-arginine from L-ornithine and carbamoyl phosphate: step 3/3.</text>
</comment>
<evidence type="ECO:0000256" key="5">
    <source>
        <dbReference type="ARBA" id="ARBA00022571"/>
    </source>
</evidence>
<evidence type="ECO:0000313" key="7">
    <source>
        <dbReference type="EMBL" id="BBI54575.1"/>
    </source>
</evidence>
<reference evidence="8" key="1">
    <citation type="journal article" date="2019" name="Microbiol. Resour. Announc.">
        <title>Complete Genome Sequence of Halomonas olivaria, a Moderately Halophilic Bacterium Isolated from Olive Processing Effluents, Obtained by Nanopore Sequencing.</title>
        <authorList>
            <person name="Nagata S."/>
            <person name="Ii K.M."/>
            <person name="Tsukimi T."/>
            <person name="Miura M.C."/>
            <person name="Galipon J."/>
            <person name="Arakawa K."/>
        </authorList>
    </citation>
    <scope>NUCLEOTIDE SEQUENCE [LARGE SCALE GENOMIC DNA]</scope>
    <source>
        <strain evidence="8">TYRC17</strain>
    </source>
</reference>
<dbReference type="InterPro" id="IPR008948">
    <property type="entry name" value="L-Aspartase-like"/>
</dbReference>
<dbReference type="Gene3D" id="1.10.275.10">
    <property type="entry name" value="Fumarase/aspartase (N-terminal domain)"/>
    <property type="match status" value="1"/>
</dbReference>
<dbReference type="Gene3D" id="1.20.200.10">
    <property type="entry name" value="Fumarase/aspartase (Central domain)"/>
    <property type="match status" value="1"/>
</dbReference>
<evidence type="ECO:0000259" key="6">
    <source>
        <dbReference type="Pfam" id="PF00206"/>
    </source>
</evidence>
<comment type="similarity">
    <text evidence="3">In the N-terminal section; belongs to the lyase 1 family. Argininosuccinate lyase subfamily.</text>
</comment>
<dbReference type="EMBL" id="AP019416">
    <property type="protein sequence ID" value="BBI54575.1"/>
    <property type="molecule type" value="Genomic_DNA"/>
</dbReference>
<feature type="domain" description="Fumarate lyase N-terminal" evidence="6">
    <location>
        <begin position="4"/>
        <end position="146"/>
    </location>
</feature>
<evidence type="ECO:0000256" key="2">
    <source>
        <dbReference type="ARBA" id="ARBA00004941"/>
    </source>
</evidence>
<dbReference type="Proteomes" id="UP000289555">
    <property type="component" value="Chromosome"/>
</dbReference>
<gene>
    <name evidence="7" type="ORF">HORIV_69960</name>
</gene>
<dbReference type="PANTHER" id="PTHR43814:SF1">
    <property type="entry name" value="ARGININOSUCCINATE LYASE"/>
    <property type="match status" value="1"/>
</dbReference>
<comment type="catalytic activity">
    <reaction evidence="1">
        <text>2-(N(omega)-L-arginino)succinate = fumarate + L-arginine</text>
        <dbReference type="Rhea" id="RHEA:24020"/>
        <dbReference type="ChEBI" id="CHEBI:29806"/>
        <dbReference type="ChEBI" id="CHEBI:32682"/>
        <dbReference type="ChEBI" id="CHEBI:57472"/>
        <dbReference type="EC" id="4.3.2.1"/>
    </reaction>
</comment>
<dbReference type="PRINTS" id="PR00145">
    <property type="entry name" value="ARGSUCLYASE"/>
</dbReference>
<name>A0ABN5XCW8_9GAMM</name>
<dbReference type="InterPro" id="IPR022761">
    <property type="entry name" value="Fumarate_lyase_N"/>
</dbReference>
<organism evidence="7 8">
    <name type="scientific">Vreelandella olivaria</name>
    <dbReference type="NCBI Taxonomy" id="390919"/>
    <lineage>
        <taxon>Bacteria</taxon>
        <taxon>Pseudomonadati</taxon>
        <taxon>Pseudomonadota</taxon>
        <taxon>Gammaproteobacteria</taxon>
        <taxon>Oceanospirillales</taxon>
        <taxon>Halomonadaceae</taxon>
        <taxon>Vreelandella</taxon>
    </lineage>
</organism>
<dbReference type="PRINTS" id="PR00149">
    <property type="entry name" value="FUMRATELYASE"/>
</dbReference>
<dbReference type="InterPro" id="IPR009049">
    <property type="entry name" value="Argininosuccinate_lyase"/>
</dbReference>
<evidence type="ECO:0000313" key="8">
    <source>
        <dbReference type="Proteomes" id="UP000289555"/>
    </source>
</evidence>
<dbReference type="InterPro" id="IPR000362">
    <property type="entry name" value="Fumarate_lyase_fam"/>
</dbReference>
<keyword evidence="8" id="KW-1185">Reference proteome</keyword>
<evidence type="ECO:0000256" key="4">
    <source>
        <dbReference type="ARBA" id="ARBA00012338"/>
    </source>
</evidence>
<proteinExistence type="inferred from homology"/>
<dbReference type="PANTHER" id="PTHR43814">
    <property type="entry name" value="ARGININOSUCCINATE LYASE"/>
    <property type="match status" value="1"/>
</dbReference>